<organism evidence="2">
    <name type="scientific">bioreactor metagenome</name>
    <dbReference type="NCBI Taxonomy" id="1076179"/>
    <lineage>
        <taxon>unclassified sequences</taxon>
        <taxon>metagenomes</taxon>
        <taxon>ecological metagenomes</taxon>
    </lineage>
</organism>
<evidence type="ECO:0000313" key="2">
    <source>
        <dbReference type="EMBL" id="MPN06849.1"/>
    </source>
</evidence>
<reference evidence="2" key="1">
    <citation type="submission" date="2019-08" db="EMBL/GenBank/DDBJ databases">
        <authorList>
            <person name="Kucharzyk K."/>
            <person name="Murdoch R.W."/>
            <person name="Higgins S."/>
            <person name="Loffler F."/>
        </authorList>
    </citation>
    <scope>NUCLEOTIDE SEQUENCE</scope>
</reference>
<dbReference type="EMBL" id="VSSQ01052793">
    <property type="protein sequence ID" value="MPN06849.1"/>
    <property type="molecule type" value="Genomic_DNA"/>
</dbReference>
<gene>
    <name evidence="2" type="ORF">SDC9_154106</name>
</gene>
<dbReference type="AlphaFoldDB" id="A0A645F085"/>
<feature type="compositionally biased region" description="Low complexity" evidence="1">
    <location>
        <begin position="154"/>
        <end position="170"/>
    </location>
</feature>
<feature type="region of interest" description="Disordered" evidence="1">
    <location>
        <begin position="148"/>
        <end position="186"/>
    </location>
</feature>
<feature type="compositionally biased region" description="Polar residues" evidence="1">
    <location>
        <begin position="171"/>
        <end position="182"/>
    </location>
</feature>
<name>A0A645F085_9ZZZZ</name>
<protein>
    <submittedName>
        <fullName evidence="2">Uncharacterized protein</fullName>
    </submittedName>
</protein>
<sequence length="207" mass="22476">MFSTGISAIRLFGMVQMLSSAVRIRVLRIPTESTSPWFSPAWMRSPIRNGRSSTITSVPKKFDSVSREAKAIASPATPAPASSVVMFNWKILCPMKRSVIAASTIFNIFRTMSIISASRLFSGRAANSRIRVLSSVISWKPAHAASSVSQVKNSRASSGYSSGSECSSGSRNKNTAPETSIRITGPDSAAMNCQRSRCFRTSLRETR</sequence>
<evidence type="ECO:0000256" key="1">
    <source>
        <dbReference type="SAM" id="MobiDB-lite"/>
    </source>
</evidence>
<comment type="caution">
    <text evidence="2">The sequence shown here is derived from an EMBL/GenBank/DDBJ whole genome shotgun (WGS) entry which is preliminary data.</text>
</comment>
<proteinExistence type="predicted"/>
<accession>A0A645F085</accession>